<dbReference type="InterPro" id="IPR036887">
    <property type="entry name" value="HTH_APSES_sf"/>
</dbReference>
<dbReference type="PANTHER" id="PTHR43828:SF5">
    <property type="entry name" value="TRANSCRIPTIONAL REPRESSOR XBP1"/>
    <property type="match status" value="1"/>
</dbReference>
<dbReference type="EMBL" id="JAQQWP010000008">
    <property type="protein sequence ID" value="KAK8105952.1"/>
    <property type="molecule type" value="Genomic_DNA"/>
</dbReference>
<dbReference type="Proteomes" id="UP001392437">
    <property type="component" value="Unassembled WGS sequence"/>
</dbReference>
<dbReference type="GO" id="GO:0000981">
    <property type="term" value="F:DNA-binding transcription factor activity, RNA polymerase II-specific"/>
    <property type="evidence" value="ECO:0007669"/>
    <property type="project" value="UniProtKB-ARBA"/>
</dbReference>
<evidence type="ECO:0000313" key="3">
    <source>
        <dbReference type="EMBL" id="KAK8105952.1"/>
    </source>
</evidence>
<feature type="compositionally biased region" description="Basic residues" evidence="1">
    <location>
        <begin position="412"/>
        <end position="422"/>
    </location>
</feature>
<dbReference type="SUPFAM" id="SSF54616">
    <property type="entry name" value="DNA-binding domain of Mlu1-box binding protein MBP1"/>
    <property type="match status" value="2"/>
</dbReference>
<feature type="region of interest" description="Disordered" evidence="1">
    <location>
        <begin position="395"/>
        <end position="537"/>
    </location>
</feature>
<feature type="region of interest" description="Disordered" evidence="1">
    <location>
        <begin position="586"/>
        <end position="618"/>
    </location>
</feature>
<dbReference type="GO" id="GO:0030907">
    <property type="term" value="C:MBF transcription complex"/>
    <property type="evidence" value="ECO:0007669"/>
    <property type="project" value="TreeGrafter"/>
</dbReference>
<evidence type="ECO:0000259" key="2">
    <source>
        <dbReference type="PROSITE" id="PS51299"/>
    </source>
</evidence>
<organism evidence="3 4">
    <name type="scientific">Apiospora kogelbergensis</name>
    <dbReference type="NCBI Taxonomy" id="1337665"/>
    <lineage>
        <taxon>Eukaryota</taxon>
        <taxon>Fungi</taxon>
        <taxon>Dikarya</taxon>
        <taxon>Ascomycota</taxon>
        <taxon>Pezizomycotina</taxon>
        <taxon>Sordariomycetes</taxon>
        <taxon>Xylariomycetidae</taxon>
        <taxon>Amphisphaeriales</taxon>
        <taxon>Apiosporaceae</taxon>
        <taxon>Apiospora</taxon>
    </lineage>
</organism>
<evidence type="ECO:0000256" key="1">
    <source>
        <dbReference type="SAM" id="MobiDB-lite"/>
    </source>
</evidence>
<dbReference type="InterPro" id="IPR003163">
    <property type="entry name" value="Tscrpt_reg_HTH_APSES-type"/>
</dbReference>
<gene>
    <name evidence="3" type="ORF">PG999_009311</name>
</gene>
<dbReference type="InterPro" id="IPR051642">
    <property type="entry name" value="SWI6-like"/>
</dbReference>
<name>A0AAW0QKD1_9PEZI</name>
<proteinExistence type="predicted"/>
<feature type="compositionally biased region" description="Basic residues" evidence="1">
    <location>
        <begin position="609"/>
        <end position="618"/>
    </location>
</feature>
<feature type="region of interest" description="Disordered" evidence="1">
    <location>
        <begin position="307"/>
        <end position="334"/>
    </location>
</feature>
<dbReference type="GO" id="GO:0033309">
    <property type="term" value="C:SBF transcription complex"/>
    <property type="evidence" value="ECO:0007669"/>
    <property type="project" value="TreeGrafter"/>
</dbReference>
<feature type="compositionally biased region" description="Pro residues" evidence="1">
    <location>
        <begin position="426"/>
        <end position="436"/>
    </location>
</feature>
<evidence type="ECO:0000313" key="4">
    <source>
        <dbReference type="Proteomes" id="UP001392437"/>
    </source>
</evidence>
<dbReference type="Gene3D" id="3.10.260.10">
    <property type="entry name" value="Transcription regulator HTH, APSES-type DNA-binding domain"/>
    <property type="match status" value="1"/>
</dbReference>
<protein>
    <submittedName>
        <fullName evidence="3">APSES transcription factor Xbp1</fullName>
    </submittedName>
</protein>
<comment type="caution">
    <text evidence="3">The sequence shown here is derived from an EMBL/GenBank/DDBJ whole genome shotgun (WGS) entry which is preliminary data.</text>
</comment>
<accession>A0AAW0QKD1</accession>
<feature type="compositionally biased region" description="Pro residues" evidence="1">
    <location>
        <begin position="496"/>
        <end position="508"/>
    </location>
</feature>
<feature type="domain" description="HTH APSES-type" evidence="2">
    <location>
        <begin position="107"/>
        <end position="271"/>
    </location>
</feature>
<sequence length="618" mass="68770">MLSVASLLNPAPSGPSRHRLPPSPAASSPTNSFADETAFTERPIMPKQKAAKDAAVFTKGKPKGTINFQPHERLDELSLREARKFQVFPLGKIQDYCRHIPYNSGKKDFFEKTGRESFEVFQYIFKLPCDDTEYVVMWDYNVGLVRMTPFFKCCKYSKVIHSSLSTVAEDLSLIFFFAKTTPAKMLNMNPGLKEITHSITGGSIMAQGKEETPLCLCFVQDVVSSRLTLSMEGYWMPFDCAKAVCATFCYRIAGALIPIFGEEFPSMCIPPDAPEHGRMIIDPTIVLQSTREADHFRRFYSNMVTSTSGGGGLSPNSRDHHHHRHQRRPIRLGGYDDAATTRQHQQQYPRLRVRRPFVSSENPYGIDTDGEVSPATDRGLHDRFVYSPIQVLTPLRPPTSSWTSVNNPNSHSHPHPSHHHHHYDAVPPPPPPPPSHPHNHWLSAVPRLGSPQPYHHVAPPAMHTPSPAIYHHHHHHSHMPHMAPFTAPPIKRHQQPPVPLPQRGPPPRSSASSKAAGNEKKWQIPPPHSHSPTLFTPFSSFSSLKEEKKKPITIEAAAATATPLHGPEKKAALLLMNLSVRDTVARSNGGRPGGGVASASTSPMDVTFPRKRQRANSM</sequence>
<reference evidence="3 4" key="1">
    <citation type="submission" date="2023-01" db="EMBL/GenBank/DDBJ databases">
        <title>Analysis of 21 Apiospora genomes using comparative genomics revels a genus with tremendous synthesis potential of carbohydrate active enzymes and secondary metabolites.</title>
        <authorList>
            <person name="Sorensen T."/>
        </authorList>
    </citation>
    <scope>NUCLEOTIDE SEQUENCE [LARGE SCALE GENOMIC DNA]</scope>
    <source>
        <strain evidence="3 4">CBS 117206</strain>
    </source>
</reference>
<feature type="compositionally biased region" description="Basic residues" evidence="1">
    <location>
        <begin position="319"/>
        <end position="330"/>
    </location>
</feature>
<dbReference type="GO" id="GO:0003677">
    <property type="term" value="F:DNA binding"/>
    <property type="evidence" value="ECO:0007669"/>
    <property type="project" value="InterPro"/>
</dbReference>
<feature type="compositionally biased region" description="Basic residues" evidence="1">
    <location>
        <begin position="470"/>
        <end position="479"/>
    </location>
</feature>
<keyword evidence="4" id="KW-1185">Reference proteome</keyword>
<dbReference type="PANTHER" id="PTHR43828">
    <property type="entry name" value="ASPARAGINASE"/>
    <property type="match status" value="1"/>
</dbReference>
<dbReference type="PROSITE" id="PS51299">
    <property type="entry name" value="HTH_APSES"/>
    <property type="match status" value="1"/>
</dbReference>
<dbReference type="AlphaFoldDB" id="A0AAW0QKD1"/>
<feature type="region of interest" description="Disordered" evidence="1">
    <location>
        <begin position="1"/>
        <end position="33"/>
    </location>
</feature>